<evidence type="ECO:0000313" key="4">
    <source>
        <dbReference type="Proteomes" id="UP000230167"/>
    </source>
</evidence>
<reference evidence="3 4" key="1">
    <citation type="journal article" date="2017" name="Front. Microbiol.">
        <title>Double-Face Meets the Bacterial World: The Opportunistic Pathogen Stenotrophomonas maltophilia.</title>
        <authorList>
            <person name="Lira F."/>
            <person name="Berg G."/>
            <person name="Martinez J.L."/>
        </authorList>
    </citation>
    <scope>NUCLEOTIDE SEQUENCE [LARGE SCALE GENOMIC DNA]</scope>
    <source>
        <strain evidence="3 4">EA1</strain>
    </source>
</reference>
<accession>A0A2J0U3V2</accession>
<evidence type="ECO:0000259" key="2">
    <source>
        <dbReference type="Pfam" id="PF07007"/>
    </source>
</evidence>
<dbReference type="NCBIfam" id="NF047539">
    <property type="entry name" value="XAC2610_fam"/>
    <property type="match status" value="1"/>
</dbReference>
<gene>
    <name evidence="3" type="ORF">B9Y64_21290</name>
</gene>
<dbReference type="Gene3D" id="1.20.1270.180">
    <property type="match status" value="1"/>
</dbReference>
<protein>
    <recommendedName>
        <fullName evidence="2">Lysozyme inhibitor LprI-like N-terminal domain-containing protein</fullName>
    </recommendedName>
</protein>
<dbReference type="Pfam" id="PF07007">
    <property type="entry name" value="LprI"/>
    <property type="match status" value="1"/>
</dbReference>
<organism evidence="3 4">
    <name type="scientific">Stenotrophomonas maltophilia</name>
    <name type="common">Pseudomonas maltophilia</name>
    <name type="synonym">Xanthomonas maltophilia</name>
    <dbReference type="NCBI Taxonomy" id="40324"/>
    <lineage>
        <taxon>Bacteria</taxon>
        <taxon>Pseudomonadati</taxon>
        <taxon>Pseudomonadota</taxon>
        <taxon>Gammaproteobacteria</taxon>
        <taxon>Lysobacterales</taxon>
        <taxon>Lysobacteraceae</taxon>
        <taxon>Stenotrophomonas</taxon>
        <taxon>Stenotrophomonas maltophilia group</taxon>
    </lineage>
</organism>
<feature type="domain" description="Lysozyme inhibitor LprI-like N-terminal" evidence="2">
    <location>
        <begin position="61"/>
        <end position="148"/>
    </location>
</feature>
<dbReference type="Proteomes" id="UP000230167">
    <property type="component" value="Unassembled WGS sequence"/>
</dbReference>
<dbReference type="RefSeq" id="WP_100442366.1">
    <property type="nucleotide sequence ID" value="NZ_CBCPIZ010000014.1"/>
</dbReference>
<evidence type="ECO:0000313" key="3">
    <source>
        <dbReference type="EMBL" id="PJL23403.1"/>
    </source>
</evidence>
<keyword evidence="1" id="KW-0732">Signal</keyword>
<evidence type="ECO:0000256" key="1">
    <source>
        <dbReference type="SAM" id="SignalP"/>
    </source>
</evidence>
<dbReference type="OrthoDB" id="6053146at2"/>
<comment type="caution">
    <text evidence="3">The sequence shown here is derived from an EMBL/GenBank/DDBJ whole genome shotgun (WGS) entry which is preliminary data.</text>
</comment>
<dbReference type="EMBL" id="NEQV01000010">
    <property type="protein sequence ID" value="PJL23403.1"/>
    <property type="molecule type" value="Genomic_DNA"/>
</dbReference>
<dbReference type="AlphaFoldDB" id="A0A2J0U3V2"/>
<dbReference type="InterPro" id="IPR009739">
    <property type="entry name" value="LprI-like_N"/>
</dbReference>
<proteinExistence type="predicted"/>
<feature type="chain" id="PRO_5014324282" description="Lysozyme inhibitor LprI-like N-terminal domain-containing protein" evidence="1">
    <location>
        <begin position="30"/>
        <end position="362"/>
    </location>
</feature>
<feature type="signal peptide" evidence="1">
    <location>
        <begin position="1"/>
        <end position="29"/>
    </location>
</feature>
<sequence>MLNSERLARRVTRLLAGLLLLGPCLSASAQPSPQPVARKLPSGAELIAGDARYLSPAHAPCMAAAGTALDARRRCADAEFKVHDDALNAAYNAARSALTASDQQVLRDLQRQWLRQRDSRCPEGGTAVAQLDSLQCRTHMTLLRARQLQGGGAAALVAEAKAAPAPAQVAVHTADAAPDQQGRIVLRPGEGRISPALQVLFQVAGCSGTDGVTICQVRSMGVTRGGRKVAVTGVQPRLSRAGADAQGAAAVLLTVSDFNGDGMPDLQVWQDNNGVYNVPVHAFYLFDAKANRYVRAKALEAAIGGRDIDHIDNGRFVLRAKASPCEREDKVIQLRGTEPRTLLQRRYDTCKGEAPTESDLLK</sequence>
<dbReference type="InterPro" id="IPR058087">
    <property type="entry name" value="XAC2610_dom"/>
</dbReference>
<name>A0A2J0U3V2_STEMA</name>